<accession>A0ABU5SYI2</accession>
<evidence type="ECO:0000313" key="1">
    <source>
        <dbReference type="EMBL" id="MEA5443574.1"/>
    </source>
</evidence>
<comment type="caution">
    <text evidence="1">The sequence shown here is derived from an EMBL/GenBank/DDBJ whole genome shotgun (WGS) entry which is preliminary data.</text>
</comment>
<dbReference type="RefSeq" id="WP_323357558.1">
    <property type="nucleotide sequence ID" value="NZ_JAYGHY010000056.1"/>
</dbReference>
<dbReference type="InterPro" id="IPR029052">
    <property type="entry name" value="Metallo-depent_PP-like"/>
</dbReference>
<keyword evidence="2" id="KW-1185">Reference proteome</keyword>
<gene>
    <name evidence="1" type="ORF">VB739_13515</name>
</gene>
<sequence>MNLASEAGVATKIHRMADRVRWGHPELARRGIDPCRLAIEGDPGSPEAFSFLVLGDSGTGLHRRDSPQRRVAEQLLAHGADARFLLHTGDVVYQVGSSEQYPDNFIRPYREWIVGGEDWRRLRYDQLVFRVPFLPVLGNHDYYDLPLPLGLLAGLTAPPRRLLRAWLDLDVGWHGSYVGQAWARAFLDGLGAVPEADLEDHLARTRTATVDGARCLLYRPGRFTRLPHRHYTFRWAGVDVFALDSNTFNHPLPAGADDGELQRRRERLDAERSDLLRSLSPLTSDEDARDDRATLAEQIDEQIRDIDKQLASSASARAGRKPPVDEAQLDWVADALIASWRNPAVRGRMLVLHHPPYVTEVSKWDQGQTLAVRAQLRRVLDRVAAALGDLPAGRPLLDLAFSGHAHCLELLDTGDTGHSDAHIPWAICGGSGYSLRRQRPEGPELLEGPPGAQRVVARSRLFLGRSGRGAALRRAYSALRVEVAAGTPLQFTLTPLVAEKAEGRWRHEAFDPILLPSTGPG</sequence>
<reference evidence="1 2" key="1">
    <citation type="submission" date="2023-12" db="EMBL/GenBank/DDBJ databases">
        <title>Baltic Sea Cyanobacteria.</title>
        <authorList>
            <person name="Delbaje E."/>
            <person name="Fewer D.P."/>
            <person name="Shishido T.K."/>
        </authorList>
    </citation>
    <scope>NUCLEOTIDE SEQUENCE [LARGE SCALE GENOMIC DNA]</scope>
    <source>
        <strain evidence="1 2">UHCC 0281</strain>
    </source>
</reference>
<organism evidence="1 2">
    <name type="scientific">Cyanobium gracile UHCC 0281</name>
    <dbReference type="NCBI Taxonomy" id="3110309"/>
    <lineage>
        <taxon>Bacteria</taxon>
        <taxon>Bacillati</taxon>
        <taxon>Cyanobacteriota</taxon>
        <taxon>Cyanophyceae</taxon>
        <taxon>Synechococcales</taxon>
        <taxon>Prochlorococcaceae</taxon>
        <taxon>Cyanobium</taxon>
    </lineage>
</organism>
<name>A0ABU5SYI2_9CYAN</name>
<dbReference type="PANTHER" id="PTHR43143:SF1">
    <property type="entry name" value="SERINE_THREONINE-PROTEIN PHOSPHATASE CPPED1"/>
    <property type="match status" value="1"/>
</dbReference>
<protein>
    <submittedName>
        <fullName evidence="1">Metallophosphoesterase</fullName>
    </submittedName>
</protein>
<dbReference type="SUPFAM" id="SSF56300">
    <property type="entry name" value="Metallo-dependent phosphatases"/>
    <property type="match status" value="1"/>
</dbReference>
<dbReference type="InterPro" id="IPR051918">
    <property type="entry name" value="STPP_CPPED1"/>
</dbReference>
<dbReference type="Gene3D" id="3.60.21.10">
    <property type="match status" value="2"/>
</dbReference>
<dbReference type="Proteomes" id="UP001302329">
    <property type="component" value="Unassembled WGS sequence"/>
</dbReference>
<evidence type="ECO:0000313" key="2">
    <source>
        <dbReference type="Proteomes" id="UP001302329"/>
    </source>
</evidence>
<dbReference type="PANTHER" id="PTHR43143">
    <property type="entry name" value="METALLOPHOSPHOESTERASE, CALCINEURIN SUPERFAMILY"/>
    <property type="match status" value="1"/>
</dbReference>
<proteinExistence type="predicted"/>
<dbReference type="EMBL" id="JAYGHY010000056">
    <property type="protein sequence ID" value="MEA5443574.1"/>
    <property type="molecule type" value="Genomic_DNA"/>
</dbReference>